<feature type="chain" id="PRO_5046280161" evidence="1">
    <location>
        <begin position="26"/>
        <end position="121"/>
    </location>
</feature>
<evidence type="ECO:0000313" key="2">
    <source>
        <dbReference type="EMBL" id="MFC3876818.1"/>
    </source>
</evidence>
<proteinExistence type="predicted"/>
<evidence type="ECO:0000313" key="3">
    <source>
        <dbReference type="Proteomes" id="UP001595812"/>
    </source>
</evidence>
<reference evidence="3" key="1">
    <citation type="journal article" date="2019" name="Int. J. Syst. Evol. Microbiol.">
        <title>The Global Catalogue of Microorganisms (GCM) 10K type strain sequencing project: providing services to taxonomists for standard genome sequencing and annotation.</title>
        <authorList>
            <consortium name="The Broad Institute Genomics Platform"/>
            <consortium name="The Broad Institute Genome Sequencing Center for Infectious Disease"/>
            <person name="Wu L."/>
            <person name="Ma J."/>
        </authorList>
    </citation>
    <scope>NUCLEOTIDE SEQUENCE [LARGE SCALE GENOMIC DNA]</scope>
    <source>
        <strain evidence="3">CECT 8979</strain>
    </source>
</reference>
<dbReference type="EMBL" id="JBHSAT010000004">
    <property type="protein sequence ID" value="MFC3876818.1"/>
    <property type="molecule type" value="Genomic_DNA"/>
</dbReference>
<keyword evidence="1" id="KW-0732">Signal</keyword>
<comment type="caution">
    <text evidence="2">The sequence shown here is derived from an EMBL/GenBank/DDBJ whole genome shotgun (WGS) entry which is preliminary data.</text>
</comment>
<evidence type="ECO:0000256" key="1">
    <source>
        <dbReference type="SAM" id="SignalP"/>
    </source>
</evidence>
<keyword evidence="3" id="KW-1185">Reference proteome</keyword>
<sequence length="121" mass="13803">MKTKTKFIIMLLVSMATAYSSSVVAQDGTKSQIKTIVGTFDGYDEEDGYSFLILDEEDGNEKYMFFTKITDEALKMVNLKSKAMEGQKFELSYSTRAYTEKDDSGIEETYEEYTITEVKKV</sequence>
<feature type="signal peptide" evidence="1">
    <location>
        <begin position="1"/>
        <end position="25"/>
    </location>
</feature>
<name>A0ABV8AFV6_9FLAO</name>
<protein>
    <submittedName>
        <fullName evidence="2">Uncharacterized protein</fullName>
    </submittedName>
</protein>
<gene>
    <name evidence="2" type="ORF">ACFOSX_06190</name>
</gene>
<organism evidence="2 3">
    <name type="scientific">Winogradskyella maritima</name>
    <dbReference type="NCBI Taxonomy" id="1517766"/>
    <lineage>
        <taxon>Bacteria</taxon>
        <taxon>Pseudomonadati</taxon>
        <taxon>Bacteroidota</taxon>
        <taxon>Flavobacteriia</taxon>
        <taxon>Flavobacteriales</taxon>
        <taxon>Flavobacteriaceae</taxon>
        <taxon>Winogradskyella</taxon>
    </lineage>
</organism>
<dbReference type="RefSeq" id="WP_386098081.1">
    <property type="nucleotide sequence ID" value="NZ_JBHSAT010000004.1"/>
</dbReference>
<dbReference type="Proteomes" id="UP001595812">
    <property type="component" value="Unassembled WGS sequence"/>
</dbReference>
<accession>A0ABV8AFV6</accession>